<evidence type="ECO:0000313" key="1">
    <source>
        <dbReference type="EMBL" id="GBM81175.1"/>
    </source>
</evidence>
<comment type="caution">
    <text evidence="1">The sequence shown here is derived from an EMBL/GenBank/DDBJ whole genome shotgun (WGS) entry which is preliminary data.</text>
</comment>
<accession>A0A4Y2IU56</accession>
<proteinExistence type="predicted"/>
<reference evidence="1 2" key="1">
    <citation type="journal article" date="2019" name="Sci. Rep.">
        <title>Orb-weaving spider Araneus ventricosus genome elucidates the spidroin gene catalogue.</title>
        <authorList>
            <person name="Kono N."/>
            <person name="Nakamura H."/>
            <person name="Ohtoshi R."/>
            <person name="Moran D.A.P."/>
            <person name="Shinohara A."/>
            <person name="Yoshida Y."/>
            <person name="Fujiwara M."/>
            <person name="Mori M."/>
            <person name="Tomita M."/>
            <person name="Arakawa K."/>
        </authorList>
    </citation>
    <scope>NUCLEOTIDE SEQUENCE [LARGE SCALE GENOMIC DNA]</scope>
</reference>
<gene>
    <name evidence="1" type="ORF">AVEN_205877_1</name>
</gene>
<protein>
    <submittedName>
        <fullName evidence="1">Uncharacterized protein</fullName>
    </submittedName>
</protein>
<keyword evidence="2" id="KW-1185">Reference proteome</keyword>
<name>A0A4Y2IU56_ARAVE</name>
<dbReference type="AlphaFoldDB" id="A0A4Y2IU56"/>
<dbReference type="EMBL" id="BGPR01002928">
    <property type="protein sequence ID" value="GBM81175.1"/>
    <property type="molecule type" value="Genomic_DNA"/>
</dbReference>
<dbReference type="Proteomes" id="UP000499080">
    <property type="component" value="Unassembled WGS sequence"/>
</dbReference>
<sequence length="92" mass="10205">MDGKPLWCGSFVSVLPTEVSPSSSEGCSKLRSPSQNCPRVASKRDVNVTKLNYAADQMEDVCSWASDLISPRRTYTTEFCWIWISSLKPSSP</sequence>
<evidence type="ECO:0000313" key="2">
    <source>
        <dbReference type="Proteomes" id="UP000499080"/>
    </source>
</evidence>
<organism evidence="1 2">
    <name type="scientific">Araneus ventricosus</name>
    <name type="common">Orbweaver spider</name>
    <name type="synonym">Epeira ventricosa</name>
    <dbReference type="NCBI Taxonomy" id="182803"/>
    <lineage>
        <taxon>Eukaryota</taxon>
        <taxon>Metazoa</taxon>
        <taxon>Ecdysozoa</taxon>
        <taxon>Arthropoda</taxon>
        <taxon>Chelicerata</taxon>
        <taxon>Arachnida</taxon>
        <taxon>Araneae</taxon>
        <taxon>Araneomorphae</taxon>
        <taxon>Entelegynae</taxon>
        <taxon>Araneoidea</taxon>
        <taxon>Araneidae</taxon>
        <taxon>Araneus</taxon>
    </lineage>
</organism>